<dbReference type="InterPro" id="IPR013651">
    <property type="entry name" value="ATP-grasp_RimK-type"/>
</dbReference>
<gene>
    <name evidence="3" type="ORF">N5P18_12800</name>
</gene>
<dbReference type="SUPFAM" id="SSF56059">
    <property type="entry name" value="Glutathione synthetase ATP-binding domain-like"/>
    <property type="match status" value="1"/>
</dbReference>
<dbReference type="InterPro" id="IPR011761">
    <property type="entry name" value="ATP-grasp"/>
</dbReference>
<dbReference type="Gene3D" id="3.30.470.20">
    <property type="entry name" value="ATP-grasp fold, B domain"/>
    <property type="match status" value="1"/>
</dbReference>
<evidence type="ECO:0000259" key="2">
    <source>
        <dbReference type="PROSITE" id="PS50975"/>
    </source>
</evidence>
<organism evidence="3 4">
    <name type="scientific">Janibacter terrae</name>
    <dbReference type="NCBI Taxonomy" id="103817"/>
    <lineage>
        <taxon>Bacteria</taxon>
        <taxon>Bacillati</taxon>
        <taxon>Actinomycetota</taxon>
        <taxon>Actinomycetes</taxon>
        <taxon>Micrococcales</taxon>
        <taxon>Intrasporangiaceae</taxon>
        <taxon>Janibacter</taxon>
    </lineage>
</organism>
<proteinExistence type="predicted"/>
<dbReference type="EMBL" id="CP104874">
    <property type="protein sequence ID" value="WWF04557.1"/>
    <property type="molecule type" value="Genomic_DNA"/>
</dbReference>
<accession>A0ABZ2FB84</accession>
<dbReference type="PANTHER" id="PTHR21621:SF0">
    <property type="entry name" value="BETA-CITRYLGLUTAMATE SYNTHASE B-RELATED"/>
    <property type="match status" value="1"/>
</dbReference>
<protein>
    <recommendedName>
        <fullName evidence="2">ATP-grasp domain-containing protein</fullName>
    </recommendedName>
</protein>
<dbReference type="Proteomes" id="UP001381003">
    <property type="component" value="Chromosome"/>
</dbReference>
<sequence length="304" mass="33403">MIIVVGSPSEPPVSLLLDRASREGMEVLLLAEEEAHAWQLEVEVRGGVVGAWCGRHGARVDLSRATGLYLRLSGPDVAGLVPDPLRDRRQEAALAAMTAWADVAPLRVANRPRAMSSNTSKPYQAALIRALGFDVPETLVTSDPEEVRRFLRRHGRVVYKSVSGVRSVVHELAGERLDDLERVRHLPTQFQRLLTGTNVRVHVVGDRVHACAVDSETLDYRYPEGGGGSAMTPVELPDDLARRCVRLAEELELPLAGVDLLHDEDGRWWCFEVNPSPAYSCFEEPTGMPIAHSLATWLAGREAA</sequence>
<dbReference type="PROSITE" id="PS50975">
    <property type="entry name" value="ATP_GRASP"/>
    <property type="match status" value="1"/>
</dbReference>
<dbReference type="RefSeq" id="WP_338537873.1">
    <property type="nucleotide sequence ID" value="NZ_CP104874.1"/>
</dbReference>
<dbReference type="PANTHER" id="PTHR21621">
    <property type="entry name" value="RIBOSOMAL PROTEIN S6 MODIFICATION PROTEIN"/>
    <property type="match status" value="1"/>
</dbReference>
<feature type="domain" description="ATP-grasp" evidence="2">
    <location>
        <begin position="125"/>
        <end position="299"/>
    </location>
</feature>
<evidence type="ECO:0000256" key="1">
    <source>
        <dbReference type="PROSITE-ProRule" id="PRU00409"/>
    </source>
</evidence>
<reference evidence="3 4" key="1">
    <citation type="submission" date="2022-09" db="EMBL/GenBank/DDBJ databases">
        <title>Complete genome sequence of Janibacter terrae strain COS04-44, PCL-degrading bacteria isolated from oil spilled coast.</title>
        <authorList>
            <person name="Park H."/>
            <person name="Kim J.Y."/>
            <person name="An S.H."/>
            <person name="Lee C.M."/>
            <person name="Weon H.-Y."/>
        </authorList>
    </citation>
    <scope>NUCLEOTIDE SEQUENCE [LARGE SCALE GENOMIC DNA]</scope>
    <source>
        <strain evidence="3 4">COS04-44</strain>
    </source>
</reference>
<keyword evidence="1" id="KW-0547">Nucleotide-binding</keyword>
<keyword evidence="4" id="KW-1185">Reference proteome</keyword>
<keyword evidence="1" id="KW-0067">ATP-binding</keyword>
<name>A0ABZ2FB84_9MICO</name>
<dbReference type="Pfam" id="PF08443">
    <property type="entry name" value="RimK"/>
    <property type="match status" value="1"/>
</dbReference>
<evidence type="ECO:0000313" key="4">
    <source>
        <dbReference type="Proteomes" id="UP001381003"/>
    </source>
</evidence>
<evidence type="ECO:0000313" key="3">
    <source>
        <dbReference type="EMBL" id="WWF04557.1"/>
    </source>
</evidence>